<evidence type="ECO:0000256" key="4">
    <source>
        <dbReference type="SAM" id="Coils"/>
    </source>
</evidence>
<dbReference type="InterPro" id="IPR019459">
    <property type="entry name" value="GRAB"/>
</dbReference>
<dbReference type="PROSITE" id="PS50913">
    <property type="entry name" value="GRIP"/>
    <property type="match status" value="1"/>
</dbReference>
<feature type="coiled-coil region" evidence="4">
    <location>
        <begin position="1167"/>
        <end position="1342"/>
    </location>
</feature>
<keyword evidence="2" id="KW-0333">Golgi apparatus</keyword>
<reference evidence="7 8" key="1">
    <citation type="journal article" date="2024" name="bioRxiv">
        <title>A reference genome for Trichogramma kaykai: A tiny desert-dwelling parasitoid wasp with competing sex-ratio distorters.</title>
        <authorList>
            <person name="Culotta J."/>
            <person name="Lindsey A.R."/>
        </authorList>
    </citation>
    <scope>NUCLEOTIDE SEQUENCE [LARGE SCALE GENOMIC DNA]</scope>
    <source>
        <strain evidence="7 8">KSX58</strain>
    </source>
</reference>
<feature type="compositionally biased region" description="Polar residues" evidence="5">
    <location>
        <begin position="116"/>
        <end position="134"/>
    </location>
</feature>
<feature type="region of interest" description="Disordered" evidence="5">
    <location>
        <begin position="81"/>
        <end position="134"/>
    </location>
</feature>
<dbReference type="PANTHER" id="PTHR18921">
    <property type="entry name" value="MYOSIN HEAVY CHAIN - RELATED"/>
    <property type="match status" value="1"/>
</dbReference>
<feature type="region of interest" description="Disordered" evidence="5">
    <location>
        <begin position="394"/>
        <end position="420"/>
    </location>
</feature>
<name>A0ABD2VR34_9HYME</name>
<dbReference type="Proteomes" id="UP001627154">
    <property type="component" value="Unassembled WGS sequence"/>
</dbReference>
<sequence>MAWLGEGLSSLSNLKGQITSFTKEVLSDGIVNEITEDERSKDLEEAKTKCSQLQELLNSKDAEISLLRRQNSELQKAVVEFRQKPADPKSINESQHRNDEEAGAGFFWDPPRSTRKQQSSSNDSATTNETTKVLQDQLDQAAAKIRDLEIELGRYRSLNSSSKDDANIIADNAAAVAATAEGPSTQHKAEILRAKQDVVNRIIQIGEKGQEVERNAKRLHEDEQTLVADFRLAISKLASGEQQDLIKSALIALDAEQQQRDQHPQEKSTTEASEKHDAGDERLAGLSERVRELEEENRNLTTSIEELDRQNLESIERVLSLKDELQKKHNSLQSAYEQLYADYNQAQEKIDDLKKWRSEAEVQLLQSSNVTTSSSESKECQTTAGVDVVGDTADKSVSAQPCSSDKDTQSVPEDHRDEERQAREIIESAQIDLTEEEEDEEQESKSSSSLLLRLARRCASLLARQAELERRYEEQSCELRETQEMRDGMQADCEDMQQNIESLLLETKRLKKCLPSIPEASEERVASLECETESLYEQLGQLRRANSRLAARLDSVRDLVKNDDVEGVLARIRELLAEEEEDSQLQQQQTPNPEDLEENAALRRRIEQLESELRSSLERCRGLDDNIELIEELKLDLENARREQKLASSNGKRLEHQLSQLQQLKNELDAENERLTLEKEKLEAALSESDERRADGEALAELREQLSKTSLERDDLEYDILQMRKELDRALEEAGISRGQIDKLRHDNERLARENNKLLDQFDDNQNESLDKIELLSTESGLLRQELESARELLEAAGKRATAAEENADCLERLNKRLVEELTQLRDVDEPELRRRLDEASGECGELRERCQRLTKEVSDLRAENERLAAEDSRHELMFEEQRTECQREEDELAVALTKLKCSESYASSLEDEHQLLQKRIAELETKRAELEAAVALESKVNQNAASGGIDEEERRKLLKEIESLKSSLARDRDAAQMARETMNNLSQLISAKDSELIKLNASFDALRSERDELVRLVQDKHAESLQYHAEVQRLTQLLADQTANLQKSVAERDSLAQDLAAKEQDAVWLRNELQVLKQRLSNVEDASSSALEHCGLAEHTLLERELEATREARAGLERSAQAAATEIVFLRQQLAEAQDKESLACKERDRLRDHLMEIEAGRTEEQLQTEEIQRGLEARLAQAEEQLKNSSTLYTSASIRAQQQVETLQQQLGLMAQQRDDLQNKISAAEDKVASYTASLTNLQLVLEQFQREREKDIHAATEKVRVELQESFNKQDALNKEIAHLKEQLNDARECLLAASRLSDQLDKKSERIEQLNQEVSRLSELVQTADERIQEAQRSCEGKVDRSLVKNLLMGYISSPANDKVSVLRVFANVLDFNEAEREKSGLNSASSKNSWFSSMINSGAAPTKEQESSLSSAFIQFLENESKPKPEMPVLPISTSPLDRPGHSRQHSSSSTQSTLLLSNINLPTFPEFVPARNTGSILKEVLKDS</sequence>
<feature type="compositionally biased region" description="Basic and acidic residues" evidence="5">
    <location>
        <begin position="404"/>
        <end position="420"/>
    </location>
</feature>
<comment type="caution">
    <text evidence="7">The sequence shown here is derived from an EMBL/GenBank/DDBJ whole genome shotgun (WGS) entry which is preliminary data.</text>
</comment>
<feature type="coiled-coil region" evidence="4">
    <location>
        <begin position="1046"/>
        <end position="1141"/>
    </location>
</feature>
<accession>A0ABD2VR34</accession>
<dbReference type="GO" id="GO:0005794">
    <property type="term" value="C:Golgi apparatus"/>
    <property type="evidence" value="ECO:0007669"/>
    <property type="project" value="UniProtKB-SubCell"/>
</dbReference>
<organism evidence="7 8">
    <name type="scientific">Trichogramma kaykai</name>
    <dbReference type="NCBI Taxonomy" id="54128"/>
    <lineage>
        <taxon>Eukaryota</taxon>
        <taxon>Metazoa</taxon>
        <taxon>Ecdysozoa</taxon>
        <taxon>Arthropoda</taxon>
        <taxon>Hexapoda</taxon>
        <taxon>Insecta</taxon>
        <taxon>Pterygota</taxon>
        <taxon>Neoptera</taxon>
        <taxon>Endopterygota</taxon>
        <taxon>Hymenoptera</taxon>
        <taxon>Apocrita</taxon>
        <taxon>Proctotrupomorpha</taxon>
        <taxon>Chalcidoidea</taxon>
        <taxon>Trichogrammatidae</taxon>
        <taxon>Trichogramma</taxon>
    </lineage>
</organism>
<dbReference type="Gene3D" id="1.10.287.1490">
    <property type="match status" value="1"/>
</dbReference>
<dbReference type="Pfam" id="PF10375">
    <property type="entry name" value="GRAB"/>
    <property type="match status" value="1"/>
</dbReference>
<proteinExistence type="predicted"/>
<feature type="domain" description="GRIP" evidence="6">
    <location>
        <begin position="1342"/>
        <end position="1391"/>
    </location>
</feature>
<evidence type="ECO:0000256" key="3">
    <source>
        <dbReference type="ARBA" id="ARBA00023054"/>
    </source>
</evidence>
<dbReference type="InterPro" id="IPR000237">
    <property type="entry name" value="GRIP_dom"/>
</dbReference>
<evidence type="ECO:0000259" key="6">
    <source>
        <dbReference type="PROSITE" id="PS50913"/>
    </source>
</evidence>
<keyword evidence="3 4" id="KW-0175">Coiled coil</keyword>
<feature type="compositionally biased region" description="Basic and acidic residues" evidence="5">
    <location>
        <begin position="257"/>
        <end position="281"/>
    </location>
</feature>
<keyword evidence="8" id="KW-1185">Reference proteome</keyword>
<evidence type="ECO:0000313" key="8">
    <source>
        <dbReference type="Proteomes" id="UP001627154"/>
    </source>
</evidence>
<dbReference type="PANTHER" id="PTHR18921:SF2">
    <property type="entry name" value="THYROID RECEPTOR-INTERACTING PROTEIN 11"/>
    <property type="match status" value="1"/>
</dbReference>
<gene>
    <name evidence="7" type="ORF">TKK_020713</name>
</gene>
<evidence type="ECO:0000256" key="2">
    <source>
        <dbReference type="ARBA" id="ARBA00023034"/>
    </source>
</evidence>
<protein>
    <recommendedName>
        <fullName evidence="6">GRIP domain-containing protein</fullName>
    </recommendedName>
</protein>
<feature type="region of interest" description="Disordered" evidence="5">
    <location>
        <begin position="1432"/>
        <end position="1462"/>
    </location>
</feature>
<evidence type="ECO:0000256" key="1">
    <source>
        <dbReference type="ARBA" id="ARBA00004555"/>
    </source>
</evidence>
<evidence type="ECO:0000256" key="5">
    <source>
        <dbReference type="SAM" id="MobiDB-lite"/>
    </source>
</evidence>
<dbReference type="EMBL" id="JBJJXI010000199">
    <property type="protein sequence ID" value="KAL3383344.1"/>
    <property type="molecule type" value="Genomic_DNA"/>
</dbReference>
<comment type="subcellular location">
    <subcellularLocation>
        <location evidence="1">Golgi apparatus</location>
    </subcellularLocation>
</comment>
<evidence type="ECO:0000313" key="7">
    <source>
        <dbReference type="EMBL" id="KAL3383344.1"/>
    </source>
</evidence>
<feature type="region of interest" description="Disordered" evidence="5">
    <location>
        <begin position="256"/>
        <end position="281"/>
    </location>
</feature>